<dbReference type="InterPro" id="IPR015853">
    <property type="entry name" value="ABC_transpr_FbpC"/>
</dbReference>
<dbReference type="PROSITE" id="PS50893">
    <property type="entry name" value="ABC_TRANSPORTER_2"/>
    <property type="match status" value="1"/>
</dbReference>
<proteinExistence type="predicted"/>
<dbReference type="InterPro" id="IPR027417">
    <property type="entry name" value="P-loop_NTPase"/>
</dbReference>
<keyword evidence="3" id="KW-0410">Iron transport</keyword>
<dbReference type="RefSeq" id="WP_377909036.1">
    <property type="nucleotide sequence ID" value="NZ_JBHSGK010000005.1"/>
</dbReference>
<dbReference type="EMBL" id="JBHSGK010000005">
    <property type="protein sequence ID" value="MFC4736391.1"/>
    <property type="molecule type" value="Genomic_DNA"/>
</dbReference>
<dbReference type="PANTHER" id="PTHR42781:SF4">
    <property type="entry name" value="SPERMIDINE_PUTRESCINE IMPORT ATP-BINDING PROTEIN POTA"/>
    <property type="match status" value="1"/>
</dbReference>
<evidence type="ECO:0000259" key="9">
    <source>
        <dbReference type="PROSITE" id="PS50893"/>
    </source>
</evidence>
<dbReference type="PANTHER" id="PTHR42781">
    <property type="entry name" value="SPERMIDINE/PUTRESCINE IMPORT ATP-BINDING PROTEIN POTA"/>
    <property type="match status" value="1"/>
</dbReference>
<evidence type="ECO:0000256" key="2">
    <source>
        <dbReference type="ARBA" id="ARBA00022475"/>
    </source>
</evidence>
<dbReference type="InterPro" id="IPR003439">
    <property type="entry name" value="ABC_transporter-like_ATP-bd"/>
</dbReference>
<keyword evidence="8" id="KW-0472">Membrane</keyword>
<dbReference type="SUPFAM" id="SSF52540">
    <property type="entry name" value="P-loop containing nucleoside triphosphate hydrolases"/>
    <property type="match status" value="1"/>
</dbReference>
<keyword evidence="2" id="KW-1003">Cell membrane</keyword>
<sequence length="311" mass="34526">MLEIIDAEKQYGKHTVFSGVSLFAAAGETACIVGPSGCGKTTLLRAAAGLVQLTKGSVILDGTDITSWKAEQRPVVLLFQEALLFPQLTVLQNIAYGLKYGRRKLGRDERLKESRRMLQKIEMNQWENAYPVELSGGQKQRVALARALVLKPKLLLLDEPFSSLDASLRQSLRTWVRGFLREEGVTSLFVTHDKEEAVMMSDRLIVMKDGAVQQQGSPEAVYHHPENRAAADVIGDGLYDKRFIPASSISVEAAGSYSGIVEHPLFMHGYRFYRIAVPALKQTVVVRSDTMYQEGDEVKLSVKEEKENGVL</sequence>
<dbReference type="Proteomes" id="UP001595896">
    <property type="component" value="Unassembled WGS sequence"/>
</dbReference>
<gene>
    <name evidence="10" type="ORF">ACFO4L_07310</name>
</gene>
<dbReference type="InterPro" id="IPR050093">
    <property type="entry name" value="ABC_SmlMolc_Importer"/>
</dbReference>
<keyword evidence="1" id="KW-0813">Transport</keyword>
<evidence type="ECO:0000256" key="4">
    <source>
        <dbReference type="ARBA" id="ARBA00022741"/>
    </source>
</evidence>
<evidence type="ECO:0000256" key="5">
    <source>
        <dbReference type="ARBA" id="ARBA00022840"/>
    </source>
</evidence>
<feature type="domain" description="ABC transporter" evidence="9">
    <location>
        <begin position="2"/>
        <end position="234"/>
    </location>
</feature>
<accession>A0ABV9NVP6</accession>
<evidence type="ECO:0000313" key="11">
    <source>
        <dbReference type="Proteomes" id="UP001595896"/>
    </source>
</evidence>
<dbReference type="Pfam" id="PF00005">
    <property type="entry name" value="ABC_tran"/>
    <property type="match status" value="1"/>
</dbReference>
<keyword evidence="4" id="KW-0547">Nucleotide-binding</keyword>
<keyword evidence="7" id="KW-0406">Ion transport</keyword>
<evidence type="ECO:0000256" key="7">
    <source>
        <dbReference type="ARBA" id="ARBA00023065"/>
    </source>
</evidence>
<evidence type="ECO:0000256" key="1">
    <source>
        <dbReference type="ARBA" id="ARBA00022448"/>
    </source>
</evidence>
<protein>
    <submittedName>
        <fullName evidence="10">ABC transporter ATP-binding protein</fullName>
    </submittedName>
</protein>
<keyword evidence="11" id="KW-1185">Reference proteome</keyword>
<comment type="caution">
    <text evidence="10">The sequence shown here is derived from an EMBL/GenBank/DDBJ whole genome shotgun (WGS) entry which is preliminary data.</text>
</comment>
<evidence type="ECO:0000313" key="10">
    <source>
        <dbReference type="EMBL" id="MFC4736391.1"/>
    </source>
</evidence>
<reference evidence="11" key="1">
    <citation type="journal article" date="2019" name="Int. J. Syst. Evol. Microbiol.">
        <title>The Global Catalogue of Microorganisms (GCM) 10K type strain sequencing project: providing services to taxonomists for standard genome sequencing and annotation.</title>
        <authorList>
            <consortium name="The Broad Institute Genomics Platform"/>
            <consortium name="The Broad Institute Genome Sequencing Center for Infectious Disease"/>
            <person name="Wu L."/>
            <person name="Ma J."/>
        </authorList>
    </citation>
    <scope>NUCLEOTIDE SEQUENCE [LARGE SCALE GENOMIC DNA]</scope>
    <source>
        <strain evidence="11">JCM 12165</strain>
    </source>
</reference>
<dbReference type="PROSITE" id="PS00211">
    <property type="entry name" value="ABC_TRANSPORTER_1"/>
    <property type="match status" value="1"/>
</dbReference>
<evidence type="ECO:0000256" key="3">
    <source>
        <dbReference type="ARBA" id="ARBA00022496"/>
    </source>
</evidence>
<dbReference type="Gene3D" id="3.40.50.300">
    <property type="entry name" value="P-loop containing nucleotide triphosphate hydrolases"/>
    <property type="match status" value="1"/>
</dbReference>
<keyword evidence="6" id="KW-0408">Iron</keyword>
<dbReference type="SMART" id="SM00382">
    <property type="entry name" value="AAA"/>
    <property type="match status" value="1"/>
</dbReference>
<evidence type="ECO:0000256" key="6">
    <source>
        <dbReference type="ARBA" id="ARBA00023004"/>
    </source>
</evidence>
<dbReference type="GO" id="GO:0005524">
    <property type="term" value="F:ATP binding"/>
    <property type="evidence" value="ECO:0007669"/>
    <property type="project" value="UniProtKB-KW"/>
</dbReference>
<evidence type="ECO:0000256" key="8">
    <source>
        <dbReference type="ARBA" id="ARBA00023136"/>
    </source>
</evidence>
<keyword evidence="5 10" id="KW-0067">ATP-binding</keyword>
<dbReference type="CDD" id="cd03259">
    <property type="entry name" value="ABC_Carb_Solutes_like"/>
    <property type="match status" value="1"/>
</dbReference>
<dbReference type="InterPro" id="IPR003593">
    <property type="entry name" value="AAA+_ATPase"/>
</dbReference>
<organism evidence="10 11">
    <name type="scientific">Bacillus daqingensis</name>
    <dbReference type="NCBI Taxonomy" id="872396"/>
    <lineage>
        <taxon>Bacteria</taxon>
        <taxon>Bacillati</taxon>
        <taxon>Bacillota</taxon>
        <taxon>Bacilli</taxon>
        <taxon>Bacillales</taxon>
        <taxon>Bacillaceae</taxon>
        <taxon>Bacillus</taxon>
    </lineage>
</organism>
<name>A0ABV9NVP6_9BACI</name>
<dbReference type="InterPro" id="IPR017871">
    <property type="entry name" value="ABC_transporter-like_CS"/>
</dbReference>